<dbReference type="KEGG" id="sbd:ATN00_08925"/>
<reference evidence="2 3" key="1">
    <citation type="submission" date="2015-11" db="EMBL/GenBank/DDBJ databases">
        <title>A Two-component Flavoprotein Monooxygenase System MeaXY Responsible for para-Hydroxylation of 2-Methyl-6-ethylaniline and 2,6-Diethylaniline in Sphingobium baderi DE-13.</title>
        <authorList>
            <person name="Cheng M."/>
            <person name="Meng Q."/>
            <person name="Yang Y."/>
            <person name="Chu C."/>
            <person name="Yan X."/>
            <person name="He J."/>
            <person name="Li S."/>
        </authorList>
    </citation>
    <scope>NUCLEOTIDE SEQUENCE [LARGE SCALE GENOMIC DNA]</scope>
    <source>
        <strain evidence="2 3">DE-13</strain>
    </source>
</reference>
<dbReference type="InterPro" id="IPR041657">
    <property type="entry name" value="HTH_17"/>
</dbReference>
<dbReference type="SUPFAM" id="SSF46955">
    <property type="entry name" value="Putative DNA-binding domain"/>
    <property type="match status" value="1"/>
</dbReference>
<evidence type="ECO:0000259" key="1">
    <source>
        <dbReference type="Pfam" id="PF12728"/>
    </source>
</evidence>
<dbReference type="OrthoDB" id="7605605at2"/>
<evidence type="ECO:0000313" key="2">
    <source>
        <dbReference type="EMBL" id="ALR20415.1"/>
    </source>
</evidence>
<dbReference type="InterPro" id="IPR009061">
    <property type="entry name" value="DNA-bd_dom_put_sf"/>
</dbReference>
<feature type="domain" description="Helix-turn-helix" evidence="1">
    <location>
        <begin position="87"/>
        <end position="135"/>
    </location>
</feature>
<dbReference type="Pfam" id="PF12728">
    <property type="entry name" value="HTH_17"/>
    <property type="match status" value="1"/>
</dbReference>
<evidence type="ECO:0000313" key="3">
    <source>
        <dbReference type="Proteomes" id="UP000056968"/>
    </source>
</evidence>
<organism evidence="2 3">
    <name type="scientific">Sphingobium baderi</name>
    <dbReference type="NCBI Taxonomy" id="1332080"/>
    <lineage>
        <taxon>Bacteria</taxon>
        <taxon>Pseudomonadati</taxon>
        <taxon>Pseudomonadota</taxon>
        <taxon>Alphaproteobacteria</taxon>
        <taxon>Sphingomonadales</taxon>
        <taxon>Sphingomonadaceae</taxon>
        <taxon>Sphingobium</taxon>
    </lineage>
</organism>
<gene>
    <name evidence="2" type="ORF">ATN00_08925</name>
</gene>
<dbReference type="STRING" id="1332080.ATN00_08925"/>
<dbReference type="AlphaFoldDB" id="A0A0S3EYE5"/>
<accession>A0A0S3EYE5</accession>
<protein>
    <recommendedName>
        <fullName evidence="1">Helix-turn-helix domain-containing protein</fullName>
    </recommendedName>
</protein>
<keyword evidence="3" id="KW-1185">Reference proteome</keyword>
<dbReference type="EMBL" id="CP013264">
    <property type="protein sequence ID" value="ALR20415.1"/>
    <property type="molecule type" value="Genomic_DNA"/>
</dbReference>
<proteinExistence type="predicted"/>
<sequence>MVRWAVQAFSTPTDAVTSNADNAAFDHPATHGCTAYHPLRTLPGSQKIHAEKRQDMKINIKCRKGALTAQPLPGTKPDQIVAMPVELLTVREAASIARVSEPTIRRWLRCEGLPRFGSKGRVRIDKADLVKFLKGEGA</sequence>
<dbReference type="Proteomes" id="UP000056968">
    <property type="component" value="Chromosome"/>
</dbReference>
<name>A0A0S3EYE5_9SPHN</name>